<accession>A0ABV9GIY3</accession>
<dbReference type="Gene3D" id="3.30.565.10">
    <property type="entry name" value="Histidine kinase-like ATPase, C-terminal domain"/>
    <property type="match status" value="1"/>
</dbReference>
<organism evidence="10 11">
    <name type="scientific">Camelliibacillus cellulosilyticus</name>
    <dbReference type="NCBI Taxonomy" id="2174486"/>
    <lineage>
        <taxon>Bacteria</taxon>
        <taxon>Bacillati</taxon>
        <taxon>Bacillota</taxon>
        <taxon>Bacilli</taxon>
        <taxon>Bacillales</taxon>
        <taxon>Sporolactobacillaceae</taxon>
        <taxon>Camelliibacillus</taxon>
    </lineage>
</organism>
<dbReference type="InterPro" id="IPR003661">
    <property type="entry name" value="HisK_dim/P_dom"/>
</dbReference>
<dbReference type="Gene3D" id="1.10.287.130">
    <property type="match status" value="1"/>
</dbReference>
<dbReference type="InterPro" id="IPR036890">
    <property type="entry name" value="HATPase_C_sf"/>
</dbReference>
<evidence type="ECO:0000313" key="10">
    <source>
        <dbReference type="EMBL" id="MFC4618011.1"/>
    </source>
</evidence>
<gene>
    <name evidence="10" type="ORF">ACFO4N_04625</name>
</gene>
<reference evidence="11" key="1">
    <citation type="journal article" date="2019" name="Int. J. Syst. Evol. Microbiol.">
        <title>The Global Catalogue of Microorganisms (GCM) 10K type strain sequencing project: providing services to taxonomists for standard genome sequencing and annotation.</title>
        <authorList>
            <consortium name="The Broad Institute Genomics Platform"/>
            <consortium name="The Broad Institute Genome Sequencing Center for Infectious Disease"/>
            <person name="Wu L."/>
            <person name="Ma J."/>
        </authorList>
    </citation>
    <scope>NUCLEOTIDE SEQUENCE [LARGE SCALE GENOMIC DNA]</scope>
    <source>
        <strain evidence="11">CGMCC 1.16306</strain>
    </source>
</reference>
<evidence type="ECO:0000256" key="5">
    <source>
        <dbReference type="ARBA" id="ARBA00022741"/>
    </source>
</evidence>
<keyword evidence="6" id="KW-0418">Kinase</keyword>
<evidence type="ECO:0000256" key="6">
    <source>
        <dbReference type="ARBA" id="ARBA00022777"/>
    </source>
</evidence>
<dbReference type="InterPro" id="IPR005467">
    <property type="entry name" value="His_kinase_dom"/>
</dbReference>
<evidence type="ECO:0000256" key="3">
    <source>
        <dbReference type="ARBA" id="ARBA00022553"/>
    </source>
</evidence>
<dbReference type="EC" id="2.7.13.3" evidence="2"/>
<dbReference type="Pfam" id="PF00512">
    <property type="entry name" value="HisKA"/>
    <property type="match status" value="1"/>
</dbReference>
<dbReference type="EMBL" id="JBHSFW010000001">
    <property type="protein sequence ID" value="MFC4618011.1"/>
    <property type="molecule type" value="Genomic_DNA"/>
</dbReference>
<evidence type="ECO:0000256" key="4">
    <source>
        <dbReference type="ARBA" id="ARBA00022679"/>
    </source>
</evidence>
<dbReference type="InterPro" id="IPR004358">
    <property type="entry name" value="Sig_transdc_His_kin-like_C"/>
</dbReference>
<proteinExistence type="predicted"/>
<comment type="caution">
    <text evidence="10">The sequence shown here is derived from an EMBL/GenBank/DDBJ whole genome shotgun (WGS) entry which is preliminary data.</text>
</comment>
<dbReference type="RefSeq" id="WP_376845020.1">
    <property type="nucleotide sequence ID" value="NZ_JBHSFW010000001.1"/>
</dbReference>
<comment type="catalytic activity">
    <reaction evidence="1">
        <text>ATP + protein L-histidine = ADP + protein N-phospho-L-histidine.</text>
        <dbReference type="EC" id="2.7.13.3"/>
    </reaction>
</comment>
<evidence type="ECO:0000256" key="2">
    <source>
        <dbReference type="ARBA" id="ARBA00012438"/>
    </source>
</evidence>
<dbReference type="InterPro" id="IPR036097">
    <property type="entry name" value="HisK_dim/P_sf"/>
</dbReference>
<dbReference type="PROSITE" id="PS50109">
    <property type="entry name" value="HIS_KIN"/>
    <property type="match status" value="1"/>
</dbReference>
<evidence type="ECO:0000313" key="11">
    <source>
        <dbReference type="Proteomes" id="UP001596022"/>
    </source>
</evidence>
<dbReference type="CDD" id="cd00082">
    <property type="entry name" value="HisKA"/>
    <property type="match status" value="1"/>
</dbReference>
<dbReference type="PANTHER" id="PTHR43065">
    <property type="entry name" value="SENSOR HISTIDINE KINASE"/>
    <property type="match status" value="1"/>
</dbReference>
<dbReference type="SMART" id="SM00387">
    <property type="entry name" value="HATPase_c"/>
    <property type="match status" value="1"/>
</dbReference>
<keyword evidence="8" id="KW-0902">Two-component regulatory system</keyword>
<dbReference type="Pfam" id="PF02518">
    <property type="entry name" value="HATPase_c"/>
    <property type="match status" value="1"/>
</dbReference>
<evidence type="ECO:0000256" key="1">
    <source>
        <dbReference type="ARBA" id="ARBA00000085"/>
    </source>
</evidence>
<keyword evidence="11" id="KW-1185">Reference proteome</keyword>
<name>A0ABV9GIY3_9BACL</name>
<keyword evidence="3" id="KW-0597">Phosphoprotein</keyword>
<dbReference type="PANTHER" id="PTHR43065:SF10">
    <property type="entry name" value="PEROXIDE STRESS-ACTIVATED HISTIDINE KINASE MAK3"/>
    <property type="match status" value="1"/>
</dbReference>
<keyword evidence="4" id="KW-0808">Transferase</keyword>
<evidence type="ECO:0000256" key="8">
    <source>
        <dbReference type="ARBA" id="ARBA00023012"/>
    </source>
</evidence>
<evidence type="ECO:0000259" key="9">
    <source>
        <dbReference type="PROSITE" id="PS50109"/>
    </source>
</evidence>
<protein>
    <recommendedName>
        <fullName evidence="2">histidine kinase</fullName>
        <ecNumber evidence="2">2.7.13.3</ecNumber>
    </recommendedName>
</protein>
<keyword evidence="7" id="KW-0067">ATP-binding</keyword>
<sequence>MDWTMMSKHTSDLTDDTLSFKFLHLCEPIFQALNIAVLATDRRGFVVYRNSVFERQSRNMNGRHFILPLLSEMVEDILKSQKNLERYHTYNEKLYRVIGLNIEETDRVLFILDDRAASDDLNNLMRHKQQMESVSYLAAGFAHELRNPLSVIRGFVQLSALTDNVNKYYRTILSEIDRMNAIIEDFLSLSRKESAKESYDPHEFFYSILNLLRSECLLRNIRLKFRFEKADQKISLNRSMVKQVVLNLLRNAIEAFEEKQKGKVFTLEGAALKEGYRLVISDNGPGMTKEVLKQLGKPFFTTKKDGTGIGLSLCQKIMQDHGGRMSIDSTLGKGTSITLFFPYYP</sequence>
<keyword evidence="5" id="KW-0547">Nucleotide-binding</keyword>
<dbReference type="SMART" id="SM00388">
    <property type="entry name" value="HisKA"/>
    <property type="match status" value="1"/>
</dbReference>
<dbReference type="SUPFAM" id="SSF55874">
    <property type="entry name" value="ATPase domain of HSP90 chaperone/DNA topoisomerase II/histidine kinase"/>
    <property type="match status" value="1"/>
</dbReference>
<feature type="domain" description="Histidine kinase" evidence="9">
    <location>
        <begin position="140"/>
        <end position="345"/>
    </location>
</feature>
<dbReference type="SUPFAM" id="SSF47384">
    <property type="entry name" value="Homodimeric domain of signal transducing histidine kinase"/>
    <property type="match status" value="1"/>
</dbReference>
<dbReference type="PRINTS" id="PR00344">
    <property type="entry name" value="BCTRLSENSOR"/>
</dbReference>
<evidence type="ECO:0000256" key="7">
    <source>
        <dbReference type="ARBA" id="ARBA00022840"/>
    </source>
</evidence>
<dbReference type="Proteomes" id="UP001596022">
    <property type="component" value="Unassembled WGS sequence"/>
</dbReference>
<dbReference type="InterPro" id="IPR003594">
    <property type="entry name" value="HATPase_dom"/>
</dbReference>